<feature type="domain" description="PRD" evidence="7">
    <location>
        <begin position="175"/>
        <end position="279"/>
    </location>
</feature>
<dbReference type="InterPro" id="IPR036634">
    <property type="entry name" value="PRD_sf"/>
</dbReference>
<evidence type="ECO:0000256" key="5">
    <source>
        <dbReference type="ARBA" id="ARBA00023163"/>
    </source>
</evidence>
<dbReference type="AlphaFoldDB" id="A0A0F4LSD4"/>
<keyword evidence="4" id="KW-0010">Activator</keyword>
<keyword evidence="2" id="KW-0694">RNA-binding</keyword>
<dbReference type="GO" id="GO:0003723">
    <property type="term" value="F:RNA binding"/>
    <property type="evidence" value="ECO:0007669"/>
    <property type="project" value="UniProtKB-KW"/>
</dbReference>
<gene>
    <name evidence="8" type="ORF">JF72_05420</name>
</gene>
<dbReference type="InterPro" id="IPR004341">
    <property type="entry name" value="CAT_RNA-bd_dom"/>
</dbReference>
<dbReference type="SMART" id="SM01061">
    <property type="entry name" value="CAT_RBD"/>
    <property type="match status" value="1"/>
</dbReference>
<dbReference type="Gene3D" id="1.10.1790.10">
    <property type="entry name" value="PRD domain"/>
    <property type="match status" value="2"/>
</dbReference>
<dbReference type="InterPro" id="IPR011608">
    <property type="entry name" value="PRD"/>
</dbReference>
<organism evidence="8 9">
    <name type="scientific">Lactobacillus apis</name>
    <dbReference type="NCBI Taxonomy" id="303541"/>
    <lineage>
        <taxon>Bacteria</taxon>
        <taxon>Bacillati</taxon>
        <taxon>Bacillota</taxon>
        <taxon>Bacilli</taxon>
        <taxon>Lactobacillales</taxon>
        <taxon>Lactobacillaceae</taxon>
        <taxon>Lactobacillus</taxon>
    </lineage>
</organism>
<evidence type="ECO:0000256" key="3">
    <source>
        <dbReference type="ARBA" id="ARBA00023015"/>
    </source>
</evidence>
<dbReference type="GO" id="GO:0045893">
    <property type="term" value="P:positive regulation of DNA-templated transcription"/>
    <property type="evidence" value="ECO:0007669"/>
    <property type="project" value="InterPro"/>
</dbReference>
<keyword evidence="1" id="KW-0677">Repeat</keyword>
<evidence type="ECO:0000313" key="9">
    <source>
        <dbReference type="Proteomes" id="UP000033682"/>
    </source>
</evidence>
<comment type="caution">
    <text evidence="8">The sequence shown here is derived from an EMBL/GenBank/DDBJ whole genome shotgun (WGS) entry which is preliminary data.</text>
</comment>
<dbReference type="Gene3D" id="2.30.24.10">
    <property type="entry name" value="CAT RNA-binding domain"/>
    <property type="match status" value="1"/>
</dbReference>
<sequence>MGTRMNKIKKILNVNVVIIDHDGNEYIAFGKGIGYHAKVGSKVPEEKISRKYIPVDDNKQNELVQSLQKIPAKIIETTTEIVEYAERSLHEKLDASIYYALSDHLYFAIQRLQNNLSLGNRIYLEMKTYYQPEFKVGLHALDIIEDNLGVKLPQEEAANIAFHIINASSNQESSNVLEVSRLIDNILQTLRVLCHGNLATEGLNYERFVTHIKFFAERYISDQMLSNDPELLEQVMNLYPEASKIAMKLKQTIEIIYSKPITKEELAYLIIHIHRVTMY</sequence>
<keyword evidence="9" id="KW-1185">Reference proteome</keyword>
<dbReference type="PANTHER" id="PTHR30185:SF15">
    <property type="entry name" value="CRYPTIC BETA-GLUCOSIDE BGL OPERON ANTITERMINATOR"/>
    <property type="match status" value="1"/>
</dbReference>
<feature type="domain" description="PRD" evidence="7">
    <location>
        <begin position="69"/>
        <end position="174"/>
    </location>
</feature>
<comment type="similarity">
    <text evidence="6">Belongs to the transcriptional antiterminator BglG family.</text>
</comment>
<reference evidence="8 9" key="1">
    <citation type="submission" date="2015-01" db="EMBL/GenBank/DDBJ databases">
        <title>Comparative genomics of the lactic acid bacteria isolated from the honey bee gut.</title>
        <authorList>
            <person name="Ellegaard K.M."/>
            <person name="Tamarit D."/>
            <person name="Javelind E."/>
            <person name="Olofsson T."/>
            <person name="Andersson S.G."/>
            <person name="Vasquez A."/>
        </authorList>
    </citation>
    <scope>NUCLEOTIDE SEQUENCE [LARGE SCALE GENOMIC DNA]</scope>
    <source>
        <strain evidence="8 9">Hma11</strain>
    </source>
</reference>
<dbReference type="HOGENOM" id="CLU_078802_0_0_9"/>
<name>A0A0F4LSD4_9LACO</name>
<dbReference type="InterPro" id="IPR036650">
    <property type="entry name" value="CAT_RNA-bd_dom_sf"/>
</dbReference>
<evidence type="ECO:0000256" key="1">
    <source>
        <dbReference type="ARBA" id="ARBA00022737"/>
    </source>
</evidence>
<dbReference type="PANTHER" id="PTHR30185">
    <property type="entry name" value="CRYPTIC BETA-GLUCOSIDE BGL OPERON ANTITERMINATOR"/>
    <property type="match status" value="1"/>
</dbReference>
<dbReference type="InterPro" id="IPR050661">
    <property type="entry name" value="BglG_antiterminators"/>
</dbReference>
<evidence type="ECO:0000313" key="8">
    <source>
        <dbReference type="EMBL" id="KJY61263.1"/>
    </source>
</evidence>
<proteinExistence type="inferred from homology"/>
<protein>
    <submittedName>
        <fullName evidence="8">PRD domain protein</fullName>
    </submittedName>
</protein>
<dbReference type="Proteomes" id="UP000033682">
    <property type="component" value="Unassembled WGS sequence"/>
</dbReference>
<dbReference type="EMBL" id="JXLG01000005">
    <property type="protein sequence ID" value="KJY61263.1"/>
    <property type="molecule type" value="Genomic_DNA"/>
</dbReference>
<keyword evidence="3" id="KW-0805">Transcription regulation</keyword>
<dbReference type="SUPFAM" id="SSF63520">
    <property type="entry name" value="PTS-regulatory domain, PRD"/>
    <property type="match status" value="2"/>
</dbReference>
<dbReference type="PROSITE" id="PS51372">
    <property type="entry name" value="PRD_2"/>
    <property type="match status" value="2"/>
</dbReference>
<dbReference type="Pfam" id="PF00874">
    <property type="entry name" value="PRD"/>
    <property type="match status" value="2"/>
</dbReference>
<evidence type="ECO:0000256" key="6">
    <source>
        <dbReference type="ARBA" id="ARBA00038510"/>
    </source>
</evidence>
<keyword evidence="5" id="KW-0804">Transcription</keyword>
<dbReference type="SUPFAM" id="SSF50151">
    <property type="entry name" value="SacY-like RNA-binding domain"/>
    <property type="match status" value="1"/>
</dbReference>
<dbReference type="PATRIC" id="fig|303541.3.peg.695"/>
<dbReference type="STRING" id="303541.JF72_05420"/>
<accession>A0A0F4LSD4</accession>
<dbReference type="Pfam" id="PF03123">
    <property type="entry name" value="CAT_RBD"/>
    <property type="match status" value="1"/>
</dbReference>
<evidence type="ECO:0000256" key="4">
    <source>
        <dbReference type="ARBA" id="ARBA00023159"/>
    </source>
</evidence>
<dbReference type="InterPro" id="IPR001550">
    <property type="entry name" value="Transcrpt_antitermin_CS"/>
</dbReference>
<dbReference type="PROSITE" id="PS00654">
    <property type="entry name" value="PRD_1"/>
    <property type="match status" value="1"/>
</dbReference>
<evidence type="ECO:0000256" key="2">
    <source>
        <dbReference type="ARBA" id="ARBA00022884"/>
    </source>
</evidence>
<evidence type="ECO:0000259" key="7">
    <source>
        <dbReference type="PROSITE" id="PS51372"/>
    </source>
</evidence>